<dbReference type="AlphaFoldDB" id="A0A540LNT7"/>
<reference evidence="2 3" key="1">
    <citation type="journal article" date="2019" name="G3 (Bethesda)">
        <title>Sequencing of a Wild Apple (Malus baccata) Genome Unravels the Differences Between Cultivated and Wild Apple Species Regarding Disease Resistance and Cold Tolerance.</title>
        <authorList>
            <person name="Chen X."/>
        </authorList>
    </citation>
    <scope>NUCLEOTIDE SEQUENCE [LARGE SCALE GENOMIC DNA]</scope>
    <source>
        <strain evidence="3">cv. Shandingzi</strain>
        <tissue evidence="2">Leaves</tissue>
    </source>
</reference>
<keyword evidence="3" id="KW-1185">Reference proteome</keyword>
<evidence type="ECO:0000256" key="1">
    <source>
        <dbReference type="SAM" id="MobiDB-lite"/>
    </source>
</evidence>
<feature type="region of interest" description="Disordered" evidence="1">
    <location>
        <begin position="1"/>
        <end position="73"/>
    </location>
</feature>
<dbReference type="EMBL" id="VIEB01000516">
    <property type="protein sequence ID" value="TQD88058.1"/>
    <property type="molecule type" value="Genomic_DNA"/>
</dbReference>
<gene>
    <name evidence="2" type="ORF">C1H46_026355</name>
</gene>
<evidence type="ECO:0000313" key="3">
    <source>
        <dbReference type="Proteomes" id="UP000315295"/>
    </source>
</evidence>
<feature type="compositionally biased region" description="Polar residues" evidence="1">
    <location>
        <begin position="37"/>
        <end position="55"/>
    </location>
</feature>
<proteinExistence type="predicted"/>
<name>A0A540LNT7_MALBA</name>
<organism evidence="2 3">
    <name type="scientific">Malus baccata</name>
    <name type="common">Siberian crab apple</name>
    <name type="synonym">Pyrus baccata</name>
    <dbReference type="NCBI Taxonomy" id="106549"/>
    <lineage>
        <taxon>Eukaryota</taxon>
        <taxon>Viridiplantae</taxon>
        <taxon>Streptophyta</taxon>
        <taxon>Embryophyta</taxon>
        <taxon>Tracheophyta</taxon>
        <taxon>Spermatophyta</taxon>
        <taxon>Magnoliopsida</taxon>
        <taxon>eudicotyledons</taxon>
        <taxon>Gunneridae</taxon>
        <taxon>Pentapetalae</taxon>
        <taxon>rosids</taxon>
        <taxon>fabids</taxon>
        <taxon>Rosales</taxon>
        <taxon>Rosaceae</taxon>
        <taxon>Amygdaloideae</taxon>
        <taxon>Maleae</taxon>
        <taxon>Malus</taxon>
    </lineage>
</organism>
<dbReference type="Proteomes" id="UP000315295">
    <property type="component" value="Unassembled WGS sequence"/>
</dbReference>
<comment type="caution">
    <text evidence="2">The sequence shown here is derived from an EMBL/GenBank/DDBJ whole genome shotgun (WGS) entry which is preliminary data.</text>
</comment>
<sequence length="73" mass="8395">MTHSTRRQGKPKPKPNQHLQSHSHGDCEVVKKKKMTEMTQSMRSSSKIKRLTSSLLEMKPRPKLVPSKSKSIR</sequence>
<protein>
    <submittedName>
        <fullName evidence="2">Uncharacterized protein</fullName>
    </submittedName>
</protein>
<evidence type="ECO:0000313" key="2">
    <source>
        <dbReference type="EMBL" id="TQD88058.1"/>
    </source>
</evidence>
<feature type="compositionally biased region" description="Basic residues" evidence="1">
    <location>
        <begin position="1"/>
        <end position="15"/>
    </location>
</feature>
<accession>A0A540LNT7</accession>